<protein>
    <submittedName>
        <fullName evidence="2">Diguanylate cyclase</fullName>
    </submittedName>
</protein>
<dbReference type="EMBL" id="MRCA01000017">
    <property type="protein sequence ID" value="OKH11547.1"/>
    <property type="molecule type" value="Genomic_DNA"/>
</dbReference>
<organism evidence="2 3">
    <name type="scientific">Fischerella major NIES-592</name>
    <dbReference type="NCBI Taxonomy" id="210994"/>
    <lineage>
        <taxon>Bacteria</taxon>
        <taxon>Bacillati</taxon>
        <taxon>Cyanobacteriota</taxon>
        <taxon>Cyanophyceae</taxon>
        <taxon>Nostocales</taxon>
        <taxon>Hapalosiphonaceae</taxon>
        <taxon>Fischerella</taxon>
    </lineage>
</organism>
<keyword evidence="3" id="KW-1185">Reference proteome</keyword>
<name>A0A1U7GU48_9CYAN</name>
<comment type="caution">
    <text evidence="2">The sequence shown here is derived from an EMBL/GenBank/DDBJ whole genome shotgun (WGS) entry which is preliminary data.</text>
</comment>
<keyword evidence="1" id="KW-0812">Transmembrane</keyword>
<evidence type="ECO:0000256" key="1">
    <source>
        <dbReference type="SAM" id="Phobius"/>
    </source>
</evidence>
<keyword evidence="1" id="KW-0472">Membrane</keyword>
<dbReference type="AlphaFoldDB" id="A0A1U7GU48"/>
<dbReference type="Proteomes" id="UP000186391">
    <property type="component" value="Unassembled WGS sequence"/>
</dbReference>
<keyword evidence="1" id="KW-1133">Transmembrane helix</keyword>
<accession>A0A1U7GU48</accession>
<reference evidence="2 3" key="1">
    <citation type="submission" date="2016-11" db="EMBL/GenBank/DDBJ databases">
        <title>Draft Genome Sequences of Nine Cyanobacterial Strains from Diverse Habitats.</title>
        <authorList>
            <person name="Zhu T."/>
            <person name="Hou S."/>
            <person name="Lu X."/>
            <person name="Hess W.R."/>
        </authorList>
    </citation>
    <scope>NUCLEOTIDE SEQUENCE [LARGE SCALE GENOMIC DNA]</scope>
    <source>
        <strain evidence="2 3">NIES-592</strain>
    </source>
</reference>
<evidence type="ECO:0000313" key="3">
    <source>
        <dbReference type="Proteomes" id="UP000186391"/>
    </source>
</evidence>
<proteinExistence type="predicted"/>
<evidence type="ECO:0000313" key="2">
    <source>
        <dbReference type="EMBL" id="OKH11547.1"/>
    </source>
</evidence>
<gene>
    <name evidence="2" type="ORF">NIES592_21120</name>
</gene>
<sequence length="47" mass="5176">MHYKPIDRILFSQNGIILTVLILIFCTAIGGYKAKTEVSAFTSISSN</sequence>
<feature type="transmembrane region" description="Helical" evidence="1">
    <location>
        <begin position="12"/>
        <end position="32"/>
    </location>
</feature>